<dbReference type="EMBL" id="JAYKXP010000014">
    <property type="protein sequence ID" value="KAK7050976.1"/>
    <property type="molecule type" value="Genomic_DNA"/>
</dbReference>
<gene>
    <name evidence="2" type="ORF">VNI00_005088</name>
</gene>
<evidence type="ECO:0000313" key="2">
    <source>
        <dbReference type="EMBL" id="KAK7050976.1"/>
    </source>
</evidence>
<protein>
    <submittedName>
        <fullName evidence="2">Uncharacterized protein</fullName>
    </submittedName>
</protein>
<dbReference type="Proteomes" id="UP001383192">
    <property type="component" value="Unassembled WGS sequence"/>
</dbReference>
<evidence type="ECO:0000256" key="1">
    <source>
        <dbReference type="SAM" id="MobiDB-lite"/>
    </source>
</evidence>
<accession>A0AAW0DEJ5</accession>
<organism evidence="2 3">
    <name type="scientific">Paramarasmius palmivorus</name>
    <dbReference type="NCBI Taxonomy" id="297713"/>
    <lineage>
        <taxon>Eukaryota</taxon>
        <taxon>Fungi</taxon>
        <taxon>Dikarya</taxon>
        <taxon>Basidiomycota</taxon>
        <taxon>Agaricomycotina</taxon>
        <taxon>Agaricomycetes</taxon>
        <taxon>Agaricomycetidae</taxon>
        <taxon>Agaricales</taxon>
        <taxon>Marasmiineae</taxon>
        <taxon>Marasmiaceae</taxon>
        <taxon>Paramarasmius</taxon>
    </lineage>
</organism>
<comment type="caution">
    <text evidence="2">The sequence shown here is derived from an EMBL/GenBank/DDBJ whole genome shotgun (WGS) entry which is preliminary data.</text>
</comment>
<evidence type="ECO:0000313" key="3">
    <source>
        <dbReference type="Proteomes" id="UP001383192"/>
    </source>
</evidence>
<reference evidence="2 3" key="1">
    <citation type="submission" date="2024-01" db="EMBL/GenBank/DDBJ databases">
        <title>A draft genome for a cacao thread blight-causing isolate of Paramarasmius palmivorus.</title>
        <authorList>
            <person name="Baruah I.K."/>
            <person name="Bukari Y."/>
            <person name="Amoako-Attah I."/>
            <person name="Meinhardt L.W."/>
            <person name="Bailey B.A."/>
            <person name="Cohen S.P."/>
        </authorList>
    </citation>
    <scope>NUCLEOTIDE SEQUENCE [LARGE SCALE GENOMIC DNA]</scope>
    <source>
        <strain evidence="2 3">GH-12</strain>
    </source>
</reference>
<dbReference type="PANTHER" id="PTHR37487:SF3">
    <property type="entry name" value="CLEAVAGE_POLYADENYLATION SPECIFICITY FACTOR A SUBUNIT N-TERMINAL DOMAIN-CONTAINING PROTEIN"/>
    <property type="match status" value="1"/>
</dbReference>
<dbReference type="AlphaFoldDB" id="A0AAW0DEJ5"/>
<name>A0AAW0DEJ5_9AGAR</name>
<sequence>MPGFSWESNRDEVKERGTASHVRLPTDFALVLDPNKWPGQPCDKKRAVAFLPSSSSSPSLFTLALTMKPVLSLAALSLLSGALAQFTMNTPSNPVTCQPLQLTWTGGAPPYFISVQDGNNPSGDALIRFPEQNGTSLTWTVNIQPNTSIGFLARDNNGQTSQTAAVTTQAGSSTSCVSQSLSISGGGSNTAGTGAGSPTTGGSNTATNTGTGTSGTSASTTGTGTNRPTTGSSSAGASETSNAASATGAHVGAAGVIGAALLALLA</sequence>
<feature type="compositionally biased region" description="Gly residues" evidence="1">
    <location>
        <begin position="184"/>
        <end position="195"/>
    </location>
</feature>
<feature type="region of interest" description="Disordered" evidence="1">
    <location>
        <begin position="177"/>
        <end position="241"/>
    </location>
</feature>
<dbReference type="PANTHER" id="PTHR37487">
    <property type="entry name" value="CHROMOSOME 1, WHOLE GENOME SHOTGUN SEQUENCE"/>
    <property type="match status" value="1"/>
</dbReference>
<proteinExistence type="predicted"/>
<feature type="compositionally biased region" description="Low complexity" evidence="1">
    <location>
        <begin position="196"/>
        <end position="241"/>
    </location>
</feature>
<keyword evidence="3" id="KW-1185">Reference proteome</keyword>